<organism evidence="3 4">
    <name type="scientific">Microbacterium jejuense</name>
    <dbReference type="NCBI Taxonomy" id="1263637"/>
    <lineage>
        <taxon>Bacteria</taxon>
        <taxon>Bacillati</taxon>
        <taxon>Actinomycetota</taxon>
        <taxon>Actinomycetes</taxon>
        <taxon>Micrococcales</taxon>
        <taxon>Microbacteriaceae</taxon>
        <taxon>Microbacterium</taxon>
    </lineage>
</organism>
<keyword evidence="4" id="KW-1185">Reference proteome</keyword>
<dbReference type="EMBL" id="JAEUAW010000002">
    <property type="protein sequence ID" value="MBW9092516.1"/>
    <property type="molecule type" value="Genomic_DNA"/>
</dbReference>
<dbReference type="InterPro" id="IPR014544">
    <property type="entry name" value="UCP028408"/>
</dbReference>
<dbReference type="InterPro" id="IPR024534">
    <property type="entry name" value="JetD_C"/>
</dbReference>
<evidence type="ECO:0000313" key="4">
    <source>
        <dbReference type="Proteomes" id="UP001196843"/>
    </source>
</evidence>
<dbReference type="RefSeq" id="WP_220299275.1">
    <property type="nucleotide sequence ID" value="NZ_JAEUAW010000002.1"/>
</dbReference>
<feature type="domain" description="Wadjet protein JetD C-terminal" evidence="1">
    <location>
        <begin position="202"/>
        <end position="373"/>
    </location>
</feature>
<comment type="caution">
    <text evidence="3">The sequence shown here is derived from an EMBL/GenBank/DDBJ whole genome shotgun (WGS) entry which is preliminary data.</text>
</comment>
<evidence type="ECO:0000259" key="1">
    <source>
        <dbReference type="Pfam" id="PF09983"/>
    </source>
</evidence>
<gene>
    <name evidence="3" type="ORF">JNB62_02330</name>
</gene>
<accession>A0ABS7HJR2</accession>
<evidence type="ECO:0008006" key="5">
    <source>
        <dbReference type="Google" id="ProtNLM"/>
    </source>
</evidence>
<dbReference type="InterPro" id="IPR024537">
    <property type="entry name" value="DUF3322"/>
</dbReference>
<dbReference type="Pfam" id="PF09983">
    <property type="entry name" value="JetD_C"/>
    <property type="match status" value="1"/>
</dbReference>
<proteinExistence type="predicted"/>
<name>A0ABS7HJR2_9MICO</name>
<sequence>MITVSGARETARARLTTKRAAWATAVHPEPVLTIPLKPPSEREMLADQRTAERWAQDWAAVTGAAVDWETRSWHSIGRQRIPVRLVLASPDEVASFVGGDELRQWRSLRRRVARLRTVIADDVTRSDEVAAAMRRSAEQLLRYTDDEFEDVLHGTRWLIDNPVRGLRPRQLPIRGVDTKWFSAHRGILSALHRAATGQDGLGIVDSDPLVRLRVLDDALAVGGIAELAAPASALARLRCTPRAVMVFENLESVLALPAWPGAIAIHGSGYAVDVIGSLPWVQQRPVLYWGDLDSNGFAILSRLRTHHSDVRSVLMDQDTLLGYRDMWVREPTPNRGVFAALTGTEERALKRIRDEGDVRLEQERIEWAAALEALRRAWDELG</sequence>
<protein>
    <recommendedName>
        <fullName evidence="5">DUF3322 and DUF2220 domain-containing protein</fullName>
    </recommendedName>
</protein>
<reference evidence="3 4" key="1">
    <citation type="journal article" date="2021" name="MBio">
        <title>Poor Competitiveness of Bradyrhizobium in Pigeon Pea Root Colonization in Indian Soils.</title>
        <authorList>
            <person name="Chalasani D."/>
            <person name="Basu A."/>
            <person name="Pullabhotla S.V.S.R.N."/>
            <person name="Jorrin B."/>
            <person name="Neal A.L."/>
            <person name="Poole P.S."/>
            <person name="Podile A.R."/>
            <person name="Tkacz A."/>
        </authorList>
    </citation>
    <scope>NUCLEOTIDE SEQUENCE [LARGE SCALE GENOMIC DNA]</scope>
    <source>
        <strain evidence="3 4">HU14</strain>
    </source>
</reference>
<dbReference type="Pfam" id="PF11795">
    <property type="entry name" value="DUF3322"/>
    <property type="match status" value="1"/>
</dbReference>
<evidence type="ECO:0000259" key="2">
    <source>
        <dbReference type="Pfam" id="PF11795"/>
    </source>
</evidence>
<evidence type="ECO:0000313" key="3">
    <source>
        <dbReference type="EMBL" id="MBW9092516.1"/>
    </source>
</evidence>
<dbReference type="PIRSF" id="PIRSF028408">
    <property type="entry name" value="UCP028408"/>
    <property type="match status" value="1"/>
</dbReference>
<feature type="domain" description="DUF3322" evidence="2">
    <location>
        <begin position="31"/>
        <end position="191"/>
    </location>
</feature>
<dbReference type="Proteomes" id="UP001196843">
    <property type="component" value="Unassembled WGS sequence"/>
</dbReference>